<evidence type="ECO:0000256" key="1">
    <source>
        <dbReference type="SAM" id="MobiDB-lite"/>
    </source>
</evidence>
<keyword evidence="2" id="KW-0472">Membrane</keyword>
<keyword evidence="2" id="KW-0812">Transmembrane</keyword>
<accession>A0A0S7ERM9</accession>
<keyword evidence="2" id="KW-1133">Transmembrane helix</keyword>
<sequence length="149" mass="16727">LRRHVPPAQRARRSGWGLSPPMERRPLQHEAQLHLQVSASCDCRRRCGDPGGWRWQLTTSGGCGRIFIFRYDHLWPLPSCDVTVTSRCVSGILLLYVVIPTIPLLLLILVASGTCCLQTLSRSRPRTKTPADQSNLWIATTPKPDTMEV</sequence>
<reference evidence="3" key="1">
    <citation type="submission" date="2014-12" db="EMBL/GenBank/DDBJ databases">
        <title>Parallel Evolution in Life History Adaptation Evident in the Tissue-Specific Poeciliopsis prolifica transcriptome.</title>
        <authorList>
            <person name="Jue N.K."/>
            <person name="Foley R.J."/>
            <person name="Obergfell C."/>
            <person name="Reznick D.N."/>
            <person name="O'Neill R.J."/>
            <person name="O'Neill M.J."/>
        </authorList>
    </citation>
    <scope>NUCLEOTIDE SEQUENCE</scope>
</reference>
<feature type="compositionally biased region" description="Basic residues" evidence="1">
    <location>
        <begin position="1"/>
        <end position="13"/>
    </location>
</feature>
<feature type="non-terminal residue" evidence="3">
    <location>
        <position position="1"/>
    </location>
</feature>
<dbReference type="EMBL" id="GBYX01475235">
    <property type="protein sequence ID" value="JAO06440.1"/>
    <property type="molecule type" value="Transcribed_RNA"/>
</dbReference>
<dbReference type="AlphaFoldDB" id="A0A0S7ERM9"/>
<evidence type="ECO:0000256" key="2">
    <source>
        <dbReference type="SAM" id="Phobius"/>
    </source>
</evidence>
<proteinExistence type="predicted"/>
<feature type="transmembrane region" description="Helical" evidence="2">
    <location>
        <begin position="93"/>
        <end position="117"/>
    </location>
</feature>
<gene>
    <name evidence="3" type="primary">CHODL</name>
</gene>
<feature type="region of interest" description="Disordered" evidence="1">
    <location>
        <begin position="1"/>
        <end position="21"/>
    </location>
</feature>
<organism evidence="3">
    <name type="scientific">Poeciliopsis prolifica</name>
    <name type="common">blackstripe livebearer</name>
    <dbReference type="NCBI Taxonomy" id="188132"/>
    <lineage>
        <taxon>Eukaryota</taxon>
        <taxon>Metazoa</taxon>
        <taxon>Chordata</taxon>
        <taxon>Craniata</taxon>
        <taxon>Vertebrata</taxon>
        <taxon>Euteleostomi</taxon>
        <taxon>Actinopterygii</taxon>
        <taxon>Neopterygii</taxon>
        <taxon>Teleostei</taxon>
        <taxon>Neoteleostei</taxon>
        <taxon>Acanthomorphata</taxon>
        <taxon>Ovalentaria</taxon>
        <taxon>Atherinomorphae</taxon>
        <taxon>Cyprinodontiformes</taxon>
        <taxon>Poeciliidae</taxon>
        <taxon>Poeciliinae</taxon>
        <taxon>Poeciliopsis</taxon>
    </lineage>
</organism>
<name>A0A0S7ERM9_9TELE</name>
<protein>
    <submittedName>
        <fullName evidence="3">CHODL</fullName>
    </submittedName>
</protein>
<evidence type="ECO:0000313" key="3">
    <source>
        <dbReference type="EMBL" id="JAO06440.1"/>
    </source>
</evidence>